<accession>H6X3I0</accession>
<reference evidence="2 3" key="1">
    <citation type="journal article" date="2012" name="J. Virol.">
        <title>Genome of Klebsiella sp.-Infecting Bacteriophage vB_KleM_RaK2.</title>
        <authorList>
            <person name="Simoliunas E."/>
            <person name="Kaliniene L."/>
            <person name="Truncaite L."/>
            <person name="Klausa V."/>
            <person name="Zajanckauskaite A."/>
            <person name="Meskys R."/>
        </authorList>
    </citation>
    <scope>NUCLEOTIDE SEQUENCE [LARGE SCALE GENOMIC DNA]</scope>
</reference>
<keyword evidence="1" id="KW-0472">Membrane</keyword>
<dbReference type="Proteomes" id="UP000007524">
    <property type="component" value="Segment"/>
</dbReference>
<keyword evidence="3" id="KW-1185">Reference proteome</keyword>
<dbReference type="RefSeq" id="YP_007007178.1">
    <property type="nucleotide sequence ID" value="NC_019526.1"/>
</dbReference>
<feature type="transmembrane region" description="Helical" evidence="1">
    <location>
        <begin position="6"/>
        <end position="25"/>
    </location>
</feature>
<protein>
    <submittedName>
        <fullName evidence="2">Uncharacterized protein</fullName>
    </submittedName>
</protein>
<keyword evidence="1" id="KW-0812">Transmembrane</keyword>
<dbReference type="EMBL" id="JQ513383">
    <property type="protein sequence ID" value="AFA44296.1"/>
    <property type="molecule type" value="Genomic_DNA"/>
</dbReference>
<evidence type="ECO:0000256" key="1">
    <source>
        <dbReference type="SAM" id="Phobius"/>
    </source>
</evidence>
<gene>
    <name evidence="2" type="ORF">RaK2_00023</name>
</gene>
<keyword evidence="1" id="KW-1133">Transmembrane helix</keyword>
<sequence>MLIAYFVLMLFTLVIVVLDGSYIGLFGKTIQNYRIAGAVNDSESRRVSYLCARALNHEIDVKIIEEKHESYLVFKDELVCLDITDRLRWTFGNRMKMNSVTQETFIKKCDNGSNNLSISTKKDIEEVIQYCKNNNLIDSYKSYVSISDDHWWFE</sequence>
<evidence type="ECO:0000313" key="3">
    <source>
        <dbReference type="Proteomes" id="UP000007524"/>
    </source>
</evidence>
<proteinExistence type="predicted"/>
<dbReference type="GeneID" id="14012611"/>
<organism evidence="2 3">
    <name type="scientific">Klebsiella phage vB_KleM_RaK2</name>
    <dbReference type="NCBI Taxonomy" id="1147094"/>
    <lineage>
        <taxon>Viruses</taxon>
        <taxon>Duplodnaviria</taxon>
        <taxon>Heunggongvirae</taxon>
        <taxon>Uroviricota</taxon>
        <taxon>Caudoviricetes</taxon>
        <taxon>Alcyoneusvirus</taxon>
        <taxon>Alcyoneusvirus RaK2</taxon>
    </lineage>
</organism>
<dbReference type="KEGG" id="vg:14012611"/>
<evidence type="ECO:0000313" key="2">
    <source>
        <dbReference type="EMBL" id="AFA44296.1"/>
    </source>
</evidence>
<name>H6X3I0_9CAUD</name>